<evidence type="ECO:0000313" key="1">
    <source>
        <dbReference type="EMBL" id="MBK1670083.1"/>
    </source>
</evidence>
<dbReference type="EMBL" id="NRRL01000074">
    <property type="protein sequence ID" value="MBK1670083.1"/>
    <property type="molecule type" value="Genomic_DNA"/>
</dbReference>
<protein>
    <submittedName>
        <fullName evidence="1">Uncharacterized protein</fullName>
    </submittedName>
</protein>
<evidence type="ECO:0000313" key="2">
    <source>
        <dbReference type="Proteomes" id="UP001296873"/>
    </source>
</evidence>
<sequence length="148" mass="16243">MFVSDSYGSVLKETGEMPRSIGLGKVCAKDLRAAADFLDPNAGAGDYGRRCRLSHDLTRDGGRVAFLSLHGHRIALRRPDGAVYVRMAASTDTTRRKVNAILDSLRRAPGGAGVYVTIRQGGAWLVERGESRWRVTRELASDEWIRVA</sequence>
<name>A0ABS1DKQ1_9PROT</name>
<dbReference type="Proteomes" id="UP001296873">
    <property type="component" value="Unassembled WGS sequence"/>
</dbReference>
<gene>
    <name evidence="1" type="ORF">CKO28_18775</name>
</gene>
<accession>A0ABS1DKQ1</accession>
<proteinExistence type="predicted"/>
<reference evidence="1 2" key="1">
    <citation type="journal article" date="2020" name="Microorganisms">
        <title>Osmotic Adaptation and Compatible Solute Biosynthesis of Phototrophic Bacteria as Revealed from Genome Analyses.</title>
        <authorList>
            <person name="Imhoff J.F."/>
            <person name="Rahn T."/>
            <person name="Kunzel S."/>
            <person name="Keller A."/>
            <person name="Neulinger S.C."/>
        </authorList>
    </citation>
    <scope>NUCLEOTIDE SEQUENCE [LARGE SCALE GENOMIC DNA]</scope>
    <source>
        <strain evidence="1 2">DSM 9895</strain>
    </source>
</reference>
<keyword evidence="2" id="KW-1185">Reference proteome</keyword>
<comment type="caution">
    <text evidence="1">The sequence shown here is derived from an EMBL/GenBank/DDBJ whole genome shotgun (WGS) entry which is preliminary data.</text>
</comment>
<dbReference type="RefSeq" id="WP_200342432.1">
    <property type="nucleotide sequence ID" value="NZ_NRRL01000074.1"/>
</dbReference>
<organism evidence="1 2">
    <name type="scientific">Rhodovibrio sodomensis</name>
    <dbReference type="NCBI Taxonomy" id="1088"/>
    <lineage>
        <taxon>Bacteria</taxon>
        <taxon>Pseudomonadati</taxon>
        <taxon>Pseudomonadota</taxon>
        <taxon>Alphaproteobacteria</taxon>
        <taxon>Rhodospirillales</taxon>
        <taxon>Rhodovibrionaceae</taxon>
        <taxon>Rhodovibrio</taxon>
    </lineage>
</organism>